<evidence type="ECO:0000256" key="1">
    <source>
        <dbReference type="ARBA" id="ARBA00001933"/>
    </source>
</evidence>
<feature type="active site" description="Nucleophile" evidence="4">
    <location>
        <position position="76"/>
    </location>
</feature>
<dbReference type="AlphaFoldDB" id="A0A089PS95"/>
<sequence length="332" mass="35561">MKNVNDFERVTLGFFPTPLESLPRLSETLGLNVKIKRDDYSGFGGGGNKVRKLEYLMAEACREGVKVVITTGGHQSNHARMVAAAARKFGMKPVLVLRGDEPQTYQGNLLLDKLFGAELQFLDPEGYFTQIEGAMQAHADAAAARGEKPMIIPLGGATALGALGYVRAVEEMDAQLRAAGESAPDIIVAPTGSGGTLAGLYVGARRYWPKTKIIGVSVSAKADWFQARISAMAGDCASLLDWDQSWQPQDIWIEDGFVGSAYGVPSEGGIEAIYQVAQQEGVLLDPVYTGKAMHGLIELAEEGRIPAGSSVIFMHCGGSPALYPFAQKLLEH</sequence>
<dbReference type="NCBIfam" id="TIGR01275">
    <property type="entry name" value="ACC_deam_rel"/>
    <property type="match status" value="1"/>
</dbReference>
<reference evidence="7 8" key="1">
    <citation type="submission" date="2014-09" db="EMBL/GenBank/DDBJ databases">
        <title>Cedecea neteri SSMD04 Genome Sequencing.</title>
        <authorList>
            <person name="Tan J.-Y."/>
        </authorList>
    </citation>
    <scope>NUCLEOTIDE SEQUENCE [LARGE SCALE GENOMIC DNA]</scope>
    <source>
        <strain evidence="7 8">SSMD04</strain>
    </source>
</reference>
<evidence type="ECO:0000313" key="8">
    <source>
        <dbReference type="Proteomes" id="UP000029481"/>
    </source>
</evidence>
<dbReference type="SUPFAM" id="SSF53686">
    <property type="entry name" value="Tryptophan synthase beta subunit-like PLP-dependent enzymes"/>
    <property type="match status" value="1"/>
</dbReference>
<accession>A0A089PS95</accession>
<keyword evidence="8" id="KW-1185">Reference proteome</keyword>
<dbReference type="EMBL" id="CP009451">
    <property type="protein sequence ID" value="AIR03207.1"/>
    <property type="molecule type" value="Genomic_DNA"/>
</dbReference>
<dbReference type="GO" id="GO:0019148">
    <property type="term" value="F:D-cysteine desulfhydrase activity"/>
    <property type="evidence" value="ECO:0007669"/>
    <property type="project" value="TreeGrafter"/>
</dbReference>
<dbReference type="Proteomes" id="UP000029481">
    <property type="component" value="Chromosome"/>
</dbReference>
<evidence type="ECO:0000313" key="7">
    <source>
        <dbReference type="EMBL" id="AIR03207.1"/>
    </source>
</evidence>
<dbReference type="RefSeq" id="WP_038472194.1">
    <property type="nucleotide sequence ID" value="NZ_CP009451.1"/>
</dbReference>
<evidence type="ECO:0000256" key="5">
    <source>
        <dbReference type="PIRSR" id="PIRSR006278-2"/>
    </source>
</evidence>
<dbReference type="OrthoDB" id="9801249at2"/>
<evidence type="ECO:0000259" key="6">
    <source>
        <dbReference type="Pfam" id="PF00291"/>
    </source>
</evidence>
<dbReference type="PANTHER" id="PTHR43780">
    <property type="entry name" value="1-AMINOCYCLOPROPANE-1-CARBOXYLATE DEAMINASE-RELATED"/>
    <property type="match status" value="1"/>
</dbReference>
<gene>
    <name evidence="7" type="ORF">JT31_00765</name>
</gene>
<comment type="cofactor">
    <cofactor evidence="1">
        <name>pyridoxal 5'-phosphate</name>
        <dbReference type="ChEBI" id="CHEBI:597326"/>
    </cofactor>
</comment>
<organism evidence="7 8">
    <name type="scientific">Cedecea neteri</name>
    <dbReference type="NCBI Taxonomy" id="158822"/>
    <lineage>
        <taxon>Bacteria</taxon>
        <taxon>Pseudomonadati</taxon>
        <taxon>Pseudomonadota</taxon>
        <taxon>Gammaproteobacteria</taxon>
        <taxon>Enterobacterales</taxon>
        <taxon>Enterobacteriaceae</taxon>
        <taxon>Cedecea</taxon>
    </lineage>
</organism>
<evidence type="ECO:0000256" key="2">
    <source>
        <dbReference type="ARBA" id="ARBA00008639"/>
    </source>
</evidence>
<dbReference type="InterPro" id="IPR001926">
    <property type="entry name" value="TrpB-like_PALP"/>
</dbReference>
<dbReference type="InterPro" id="IPR005966">
    <property type="entry name" value="D-Cys_desShydrase"/>
</dbReference>
<evidence type="ECO:0000256" key="4">
    <source>
        <dbReference type="PIRSR" id="PIRSR006278-1"/>
    </source>
</evidence>
<dbReference type="PANTHER" id="PTHR43780:SF2">
    <property type="entry name" value="1-AMINOCYCLOPROPANE-1-CARBOXYLATE DEAMINASE-RELATED"/>
    <property type="match status" value="1"/>
</dbReference>
<feature type="domain" description="Tryptophan synthase beta chain-like PALP" evidence="6">
    <location>
        <begin position="10"/>
        <end position="317"/>
    </location>
</feature>
<name>A0A089PS95_9ENTR</name>
<dbReference type="Pfam" id="PF00291">
    <property type="entry name" value="PALP"/>
    <property type="match status" value="1"/>
</dbReference>
<evidence type="ECO:0000256" key="3">
    <source>
        <dbReference type="ARBA" id="ARBA00022898"/>
    </source>
</evidence>
<dbReference type="InterPro" id="IPR027278">
    <property type="entry name" value="ACCD_DCysDesulf"/>
</dbReference>
<feature type="modified residue" description="N6-(pyridoxal phosphate)lysine" evidence="5">
    <location>
        <position position="49"/>
    </location>
</feature>
<dbReference type="PIRSF" id="PIRSF006278">
    <property type="entry name" value="ACCD_DCysDesulf"/>
    <property type="match status" value="1"/>
</dbReference>
<proteinExistence type="inferred from homology"/>
<keyword evidence="3 5" id="KW-0663">Pyridoxal phosphate</keyword>
<dbReference type="Gene3D" id="3.40.50.1100">
    <property type="match status" value="2"/>
</dbReference>
<dbReference type="KEGG" id="cnt:JT31_00765"/>
<dbReference type="InterPro" id="IPR036052">
    <property type="entry name" value="TrpB-like_PALP_sf"/>
</dbReference>
<protein>
    <submittedName>
        <fullName evidence="7">Pyridoxal-5'-phosphate-dependent protein</fullName>
    </submittedName>
</protein>
<comment type="similarity">
    <text evidence="2">Belongs to the ACC deaminase/D-cysteine desulfhydrase family.</text>
</comment>